<dbReference type="SUPFAM" id="SSF53335">
    <property type="entry name" value="S-adenosyl-L-methionine-dependent methyltransferases"/>
    <property type="match status" value="1"/>
</dbReference>
<dbReference type="REBASE" id="16460">
    <property type="entry name" value="DolHORF903P"/>
</dbReference>
<dbReference type="eggNOG" id="COG0286">
    <property type="taxonomic scope" value="Bacteria"/>
</dbReference>
<dbReference type="HOGENOM" id="CLU_024181_1_0_7"/>
<keyword evidence="6" id="KW-0238">DNA-binding</keyword>
<dbReference type="Gene3D" id="3.40.50.150">
    <property type="entry name" value="Vaccinia Virus protein VP39"/>
    <property type="match status" value="1"/>
</dbReference>
<dbReference type="OrthoDB" id="9761012at2"/>
<dbReference type="PROSITE" id="PS00092">
    <property type="entry name" value="N6_MTASE"/>
    <property type="match status" value="1"/>
</dbReference>
<protein>
    <recommendedName>
        <fullName evidence="1">site-specific DNA-methyltransferase (adenine-specific)</fullName>
        <ecNumber evidence="1">2.1.1.72</ecNumber>
    </recommendedName>
</protein>
<evidence type="ECO:0000256" key="6">
    <source>
        <dbReference type="ARBA" id="ARBA00023125"/>
    </source>
</evidence>
<keyword evidence="4" id="KW-0949">S-adenosyl-L-methionine</keyword>
<dbReference type="PANTHER" id="PTHR33841">
    <property type="entry name" value="DNA METHYLTRANSFERASE YEEA-RELATED"/>
    <property type="match status" value="1"/>
</dbReference>
<dbReference type="KEGG" id="dol:Dole_0904"/>
<dbReference type="InterPro" id="IPR011639">
    <property type="entry name" value="MethylTrfase_TaqI-like_dom"/>
</dbReference>
<dbReference type="PANTHER" id="PTHR33841:SF6">
    <property type="entry name" value="TYPE II METHYLTRANSFERASE M.HINDII"/>
    <property type="match status" value="1"/>
</dbReference>
<keyword evidence="5" id="KW-0680">Restriction system</keyword>
<accession>A8ZW05</accession>
<feature type="domain" description="Type II methyltransferase M.TaqI-like" evidence="8">
    <location>
        <begin position="88"/>
        <end position="261"/>
    </location>
</feature>
<keyword evidence="3 9" id="KW-0808">Transferase</keyword>
<evidence type="ECO:0000256" key="1">
    <source>
        <dbReference type="ARBA" id="ARBA00011900"/>
    </source>
</evidence>
<evidence type="ECO:0000256" key="5">
    <source>
        <dbReference type="ARBA" id="ARBA00022747"/>
    </source>
</evidence>
<dbReference type="Pfam" id="PF07669">
    <property type="entry name" value="Eco57I"/>
    <property type="match status" value="1"/>
</dbReference>
<name>A8ZW05_DESOH</name>
<evidence type="ECO:0000313" key="10">
    <source>
        <dbReference type="Proteomes" id="UP000008561"/>
    </source>
</evidence>
<dbReference type="Proteomes" id="UP000008561">
    <property type="component" value="Chromosome"/>
</dbReference>
<evidence type="ECO:0000256" key="3">
    <source>
        <dbReference type="ARBA" id="ARBA00022679"/>
    </source>
</evidence>
<reference evidence="9 10" key="1">
    <citation type="submission" date="2007-10" db="EMBL/GenBank/DDBJ databases">
        <title>Complete sequence of Desulfococcus oleovorans Hxd3.</title>
        <authorList>
            <consortium name="US DOE Joint Genome Institute"/>
            <person name="Copeland A."/>
            <person name="Lucas S."/>
            <person name="Lapidus A."/>
            <person name="Barry K."/>
            <person name="Glavina del Rio T."/>
            <person name="Dalin E."/>
            <person name="Tice H."/>
            <person name="Pitluck S."/>
            <person name="Kiss H."/>
            <person name="Brettin T."/>
            <person name="Bruce D."/>
            <person name="Detter J.C."/>
            <person name="Han C."/>
            <person name="Schmutz J."/>
            <person name="Larimer F."/>
            <person name="Land M."/>
            <person name="Hauser L."/>
            <person name="Kyrpides N."/>
            <person name="Kim E."/>
            <person name="Wawrik B."/>
            <person name="Richardson P."/>
        </authorList>
    </citation>
    <scope>NUCLEOTIDE SEQUENCE [LARGE SCALE GENOMIC DNA]</scope>
    <source>
        <strain evidence="10">DSM 6200 / JCM 39069 / Hxd3</strain>
    </source>
</reference>
<dbReference type="InterPro" id="IPR050953">
    <property type="entry name" value="N4_N6_ade-DNA_methylase"/>
</dbReference>
<sequence length="514" mass="58927">MLNNSGYNPDVLSCIANLSSDEVFTPPQLANGILDLLPEKLWSDKKATFFDPGCKSGVFLREIARRLDKGLEKQIPDRHKRINHIFKNQLYGLAITELTALLSRRSVYCSKTANGRYSVCEAFDSPEGNIHFARVEHIWKNGRCVYCRASKENYERDGDLESHAYAFIHTENPEELFNMKFDVIIGNPPYQLSDGGYGESARPIYHLFVEQAMKLKPRYLTMIIPSRWFAGGKGLDEFRRKMLHDHRISHLVDYPKLYDGFPGVKIRGGVSYFLWERDYDGPCSVQTMWDGQPLGPPMKRRLDAYDVLVRRNEAVSILDKVRAYRVKGKSEATLDARVSSRKPFGFPTNFHGAESPKGFKIPVKLYGSRQISWIKRSDIQQNSEWIDKWKVLMTCVQGTSAAVETMFLSRPIIAEPGEACSETYLIAGRFENKLEAERYAAYLRTRFVRFLVSLRKATQHATKDVYAFVPDVPLNCEWTDEKLYKRYGLTKDEIAFIESVVRPMPADSDEASDE</sequence>
<dbReference type="RefSeq" id="WP_012174332.1">
    <property type="nucleotide sequence ID" value="NC_009943.1"/>
</dbReference>
<dbReference type="PRINTS" id="PR00507">
    <property type="entry name" value="N12N6MTFRASE"/>
</dbReference>
<dbReference type="EMBL" id="CP000859">
    <property type="protein sequence ID" value="ABW66714.1"/>
    <property type="molecule type" value="Genomic_DNA"/>
</dbReference>
<dbReference type="GO" id="GO:0009007">
    <property type="term" value="F:site-specific DNA-methyltransferase (adenine-specific) activity"/>
    <property type="evidence" value="ECO:0007669"/>
    <property type="project" value="UniProtKB-EC"/>
</dbReference>
<comment type="catalytic activity">
    <reaction evidence="7">
        <text>a 2'-deoxyadenosine in DNA + S-adenosyl-L-methionine = an N(6)-methyl-2'-deoxyadenosine in DNA + S-adenosyl-L-homocysteine + H(+)</text>
        <dbReference type="Rhea" id="RHEA:15197"/>
        <dbReference type="Rhea" id="RHEA-COMP:12418"/>
        <dbReference type="Rhea" id="RHEA-COMP:12419"/>
        <dbReference type="ChEBI" id="CHEBI:15378"/>
        <dbReference type="ChEBI" id="CHEBI:57856"/>
        <dbReference type="ChEBI" id="CHEBI:59789"/>
        <dbReference type="ChEBI" id="CHEBI:90615"/>
        <dbReference type="ChEBI" id="CHEBI:90616"/>
        <dbReference type="EC" id="2.1.1.72"/>
    </reaction>
</comment>
<organism evidence="9 10">
    <name type="scientific">Desulfosudis oleivorans (strain DSM 6200 / JCM 39069 / Hxd3)</name>
    <name type="common">Desulfococcus oleovorans</name>
    <dbReference type="NCBI Taxonomy" id="96561"/>
    <lineage>
        <taxon>Bacteria</taxon>
        <taxon>Pseudomonadati</taxon>
        <taxon>Thermodesulfobacteriota</taxon>
        <taxon>Desulfobacteria</taxon>
        <taxon>Desulfobacterales</taxon>
        <taxon>Desulfosudaceae</taxon>
        <taxon>Desulfosudis</taxon>
    </lineage>
</organism>
<evidence type="ECO:0000313" key="9">
    <source>
        <dbReference type="EMBL" id="ABW66714.1"/>
    </source>
</evidence>
<dbReference type="GO" id="GO:0009307">
    <property type="term" value="P:DNA restriction-modification system"/>
    <property type="evidence" value="ECO:0007669"/>
    <property type="project" value="UniProtKB-KW"/>
</dbReference>
<gene>
    <name evidence="9" type="ordered locus">Dole_0904</name>
</gene>
<dbReference type="GO" id="GO:0032259">
    <property type="term" value="P:methylation"/>
    <property type="evidence" value="ECO:0007669"/>
    <property type="project" value="UniProtKB-KW"/>
</dbReference>
<dbReference type="GO" id="GO:0003677">
    <property type="term" value="F:DNA binding"/>
    <property type="evidence" value="ECO:0007669"/>
    <property type="project" value="UniProtKB-KW"/>
</dbReference>
<dbReference type="AlphaFoldDB" id="A8ZW05"/>
<evidence type="ECO:0000256" key="2">
    <source>
        <dbReference type="ARBA" id="ARBA00022603"/>
    </source>
</evidence>
<evidence type="ECO:0000256" key="7">
    <source>
        <dbReference type="ARBA" id="ARBA00047942"/>
    </source>
</evidence>
<evidence type="ECO:0000259" key="8">
    <source>
        <dbReference type="Pfam" id="PF07669"/>
    </source>
</evidence>
<evidence type="ECO:0000256" key="4">
    <source>
        <dbReference type="ARBA" id="ARBA00022691"/>
    </source>
</evidence>
<dbReference type="InterPro" id="IPR029063">
    <property type="entry name" value="SAM-dependent_MTases_sf"/>
</dbReference>
<dbReference type="InterPro" id="IPR002052">
    <property type="entry name" value="DNA_methylase_N6_adenine_CS"/>
</dbReference>
<proteinExistence type="predicted"/>
<dbReference type="EC" id="2.1.1.72" evidence="1"/>
<keyword evidence="2 9" id="KW-0489">Methyltransferase</keyword>
<keyword evidence="10" id="KW-1185">Reference proteome</keyword>
<dbReference type="STRING" id="96561.Dole_0904"/>